<sequence>MTLSVLRRGRRNDDGGGGPAGRRRSFGRQAVAAVVAAATVLVLGASSSSAADQYVEPLTGRAVFDPSFRHGTVAVDGGRLHYVTGGSGPVLVLLHGWPQTWWAWHDVMPALARNHTVVAFDLPGLGDSSHFTDGYDKVTTAHRIRQAVRALGHRQVSILAHDVGVLVAYPYAREFPAEVSRIAVLDSTLSGFGLEDAYTLSFHFLFNAAPAPIPERILDNDDVSTYLGMIFDFSVNSDAIDRSVYYRYYRDPADRTAGYNYYRAYAGDAENNQANAHRRLRMPVLAMGSAATFGPAVAASFRQVADDVREVVAPDSGHFIPEENPRFLVSCVNLFTGVAATPPSPELANCAA</sequence>
<dbReference type="SUPFAM" id="SSF53474">
    <property type="entry name" value="alpha/beta-Hydrolases"/>
    <property type="match status" value="1"/>
</dbReference>
<dbReference type="EMBL" id="FNYV01000008">
    <property type="protein sequence ID" value="SEJ82036.1"/>
    <property type="molecule type" value="Genomic_DNA"/>
</dbReference>
<dbReference type="InterPro" id="IPR029058">
    <property type="entry name" value="AB_hydrolase_fold"/>
</dbReference>
<evidence type="ECO:0000313" key="4">
    <source>
        <dbReference type="Proteomes" id="UP000198707"/>
    </source>
</evidence>
<accession>A0A1H7BXV9</accession>
<gene>
    <name evidence="3" type="ORF">SAMN05443287_10884</name>
</gene>
<dbReference type="RefSeq" id="WP_092381629.1">
    <property type="nucleotide sequence ID" value="NZ_BOPI01000004.1"/>
</dbReference>
<dbReference type="Pfam" id="PF00561">
    <property type="entry name" value="Abhydrolase_1"/>
    <property type="match status" value="1"/>
</dbReference>
<dbReference type="InterPro" id="IPR000073">
    <property type="entry name" value="AB_hydrolase_1"/>
</dbReference>
<keyword evidence="4" id="KW-1185">Reference proteome</keyword>
<dbReference type="AlphaFoldDB" id="A0A1H7BXV9"/>
<dbReference type="PANTHER" id="PTHR43329">
    <property type="entry name" value="EPOXIDE HYDROLASE"/>
    <property type="match status" value="1"/>
</dbReference>
<dbReference type="Gene3D" id="3.40.50.1820">
    <property type="entry name" value="alpha/beta hydrolase"/>
    <property type="match status" value="1"/>
</dbReference>
<dbReference type="GO" id="GO:0003824">
    <property type="term" value="F:catalytic activity"/>
    <property type="evidence" value="ECO:0007669"/>
    <property type="project" value="UniProtKB-ARBA"/>
</dbReference>
<dbReference type="OrthoDB" id="3507586at2"/>
<dbReference type="STRING" id="1144548.SAMN05443287_10884"/>
<dbReference type="Proteomes" id="UP000198707">
    <property type="component" value="Unassembled WGS sequence"/>
</dbReference>
<proteinExistence type="predicted"/>
<protein>
    <submittedName>
        <fullName evidence="3">Pimeloyl-ACP methyl ester carboxylesterase</fullName>
    </submittedName>
</protein>
<evidence type="ECO:0000313" key="3">
    <source>
        <dbReference type="EMBL" id="SEJ82036.1"/>
    </source>
</evidence>
<name>A0A1H7BXV9_9ACTN</name>
<organism evidence="3 4">
    <name type="scientific">Micromonospora phaseoli</name>
    <dbReference type="NCBI Taxonomy" id="1144548"/>
    <lineage>
        <taxon>Bacteria</taxon>
        <taxon>Bacillati</taxon>
        <taxon>Actinomycetota</taxon>
        <taxon>Actinomycetes</taxon>
        <taxon>Micromonosporales</taxon>
        <taxon>Micromonosporaceae</taxon>
        <taxon>Micromonospora</taxon>
    </lineage>
</organism>
<reference evidence="4" key="1">
    <citation type="submission" date="2016-10" db="EMBL/GenBank/DDBJ databases">
        <authorList>
            <person name="Varghese N."/>
            <person name="Submissions S."/>
        </authorList>
    </citation>
    <scope>NUCLEOTIDE SEQUENCE [LARGE SCALE GENOMIC DNA]</scope>
    <source>
        <strain evidence="4">CGMCC 4.7038</strain>
    </source>
</reference>
<feature type="region of interest" description="Disordered" evidence="1">
    <location>
        <begin position="1"/>
        <end position="24"/>
    </location>
</feature>
<feature type="domain" description="AB hydrolase-1" evidence="2">
    <location>
        <begin position="89"/>
        <end position="325"/>
    </location>
</feature>
<evidence type="ECO:0000256" key="1">
    <source>
        <dbReference type="SAM" id="MobiDB-lite"/>
    </source>
</evidence>
<evidence type="ECO:0000259" key="2">
    <source>
        <dbReference type="Pfam" id="PF00561"/>
    </source>
</evidence>